<sequence>MCNELIKEGLPKIGDRPEKNRGQKATRAPTNQCPIPTPQAQCEILNQPNTLKGPVQAQGYNPENGGATDPENEGATDPENGGATDPENEGATDPENGGATDPENEGATDPENGGATDPENEGATDPENGGATELI</sequence>
<comment type="caution">
    <text evidence="2">The sequence shown here is derived from an EMBL/GenBank/DDBJ whole genome shotgun (WGS) entry which is preliminary data.</text>
</comment>
<feature type="compositionally biased region" description="Polar residues" evidence="1">
    <location>
        <begin position="28"/>
        <end position="50"/>
    </location>
</feature>
<feature type="compositionally biased region" description="Basic and acidic residues" evidence="1">
    <location>
        <begin position="1"/>
        <end position="21"/>
    </location>
</feature>
<evidence type="ECO:0000256" key="1">
    <source>
        <dbReference type="SAM" id="MobiDB-lite"/>
    </source>
</evidence>
<reference evidence="2" key="1">
    <citation type="submission" date="2023-07" db="EMBL/GenBank/DDBJ databases">
        <authorList>
            <person name="Stuckert A."/>
        </authorList>
    </citation>
    <scope>NUCLEOTIDE SEQUENCE</scope>
</reference>
<organism evidence="2 3">
    <name type="scientific">Ranitomeya imitator</name>
    <name type="common">mimic poison frog</name>
    <dbReference type="NCBI Taxonomy" id="111125"/>
    <lineage>
        <taxon>Eukaryota</taxon>
        <taxon>Metazoa</taxon>
        <taxon>Chordata</taxon>
        <taxon>Craniata</taxon>
        <taxon>Vertebrata</taxon>
        <taxon>Euteleostomi</taxon>
        <taxon>Amphibia</taxon>
        <taxon>Batrachia</taxon>
        <taxon>Anura</taxon>
        <taxon>Neobatrachia</taxon>
        <taxon>Hyloidea</taxon>
        <taxon>Dendrobatidae</taxon>
        <taxon>Dendrobatinae</taxon>
        <taxon>Ranitomeya</taxon>
    </lineage>
</organism>
<dbReference type="Proteomes" id="UP001176940">
    <property type="component" value="Unassembled WGS sequence"/>
</dbReference>
<dbReference type="EMBL" id="CAUEEQ010006902">
    <property type="protein sequence ID" value="CAJ0930635.1"/>
    <property type="molecule type" value="Genomic_DNA"/>
</dbReference>
<evidence type="ECO:0000313" key="2">
    <source>
        <dbReference type="EMBL" id="CAJ0930635.1"/>
    </source>
</evidence>
<gene>
    <name evidence="2" type="ORF">RIMI_LOCUS4332735</name>
</gene>
<protein>
    <submittedName>
        <fullName evidence="2">Uncharacterized protein</fullName>
    </submittedName>
</protein>
<evidence type="ECO:0000313" key="3">
    <source>
        <dbReference type="Proteomes" id="UP001176940"/>
    </source>
</evidence>
<name>A0ABN9L179_9NEOB</name>
<accession>A0ABN9L179</accession>
<proteinExistence type="predicted"/>
<keyword evidence="3" id="KW-1185">Reference proteome</keyword>
<feature type="region of interest" description="Disordered" evidence="1">
    <location>
        <begin position="1"/>
        <end position="135"/>
    </location>
</feature>